<feature type="non-terminal residue" evidence="2">
    <location>
        <position position="1"/>
    </location>
</feature>
<protein>
    <submittedName>
        <fullName evidence="2">Hydrolase</fullName>
    </submittedName>
</protein>
<keyword evidence="2" id="KW-0378">Hydrolase</keyword>
<accession>A0A369LXQ2</accession>
<dbReference type="OrthoDB" id="3173428at2"/>
<dbReference type="PANTHER" id="PTHR22642">
    <property type="entry name" value="IMIDAZOLONEPROPIONASE"/>
    <property type="match status" value="1"/>
</dbReference>
<organism evidence="2 3">
    <name type="scientific">Gordonibacter pamelaeae</name>
    <dbReference type="NCBI Taxonomy" id="471189"/>
    <lineage>
        <taxon>Bacteria</taxon>
        <taxon>Bacillati</taxon>
        <taxon>Actinomycetota</taxon>
        <taxon>Coriobacteriia</taxon>
        <taxon>Eggerthellales</taxon>
        <taxon>Eggerthellaceae</taxon>
        <taxon>Gordonibacter</taxon>
    </lineage>
</organism>
<dbReference type="InterPro" id="IPR013108">
    <property type="entry name" value="Amidohydro_3"/>
</dbReference>
<dbReference type="AlphaFoldDB" id="A0A369LXQ2"/>
<dbReference type="Pfam" id="PF07969">
    <property type="entry name" value="Amidohydro_3"/>
    <property type="match status" value="1"/>
</dbReference>
<dbReference type="PANTHER" id="PTHR22642:SF2">
    <property type="entry name" value="PROTEIN LONG AFTER FAR-RED 3"/>
    <property type="match status" value="1"/>
</dbReference>
<evidence type="ECO:0000313" key="3">
    <source>
        <dbReference type="Proteomes" id="UP000254000"/>
    </source>
</evidence>
<dbReference type="RefSeq" id="WP_147274561.1">
    <property type="nucleotide sequence ID" value="NZ_CABMMS010000008.1"/>
</dbReference>
<dbReference type="EMBL" id="PPTS01000008">
    <property type="protein sequence ID" value="RDB63026.1"/>
    <property type="molecule type" value="Genomic_DNA"/>
</dbReference>
<reference evidence="2 3" key="1">
    <citation type="journal article" date="2018" name="Elife">
        <title>Discovery and characterization of a prevalent human gut bacterial enzyme sufficient for the inactivation of a family of plant toxins.</title>
        <authorList>
            <person name="Koppel N."/>
            <person name="Bisanz J.E."/>
            <person name="Pandelia M.E."/>
            <person name="Turnbaugh P.J."/>
            <person name="Balskus E.P."/>
        </authorList>
    </citation>
    <scope>NUCLEOTIDE SEQUENCE [LARGE SCALE GENOMIC DNA]</scope>
    <source>
        <strain evidence="2 3">3C</strain>
    </source>
</reference>
<sequence>LSKGDESKVTPIQALIMWTKNAAFFSHDDDKMGSVEVGNFADMCLFDNDFIAGNVEDYRTTKVATTILGGEVMYER</sequence>
<dbReference type="GeneID" id="78360595"/>
<dbReference type="Proteomes" id="UP000254000">
    <property type="component" value="Unassembled WGS sequence"/>
</dbReference>
<dbReference type="Gene3D" id="3.20.20.140">
    <property type="entry name" value="Metal-dependent hydrolases"/>
    <property type="match status" value="1"/>
</dbReference>
<evidence type="ECO:0000259" key="1">
    <source>
        <dbReference type="Pfam" id="PF07969"/>
    </source>
</evidence>
<dbReference type="InterPro" id="IPR011059">
    <property type="entry name" value="Metal-dep_hydrolase_composite"/>
</dbReference>
<dbReference type="GO" id="GO:0016810">
    <property type="term" value="F:hydrolase activity, acting on carbon-nitrogen (but not peptide) bonds"/>
    <property type="evidence" value="ECO:0007669"/>
    <property type="project" value="InterPro"/>
</dbReference>
<dbReference type="SUPFAM" id="SSF51338">
    <property type="entry name" value="Composite domain of metallo-dependent hydrolases"/>
    <property type="match status" value="1"/>
</dbReference>
<dbReference type="Gene3D" id="2.30.40.10">
    <property type="entry name" value="Urease, subunit C, domain 1"/>
    <property type="match status" value="1"/>
</dbReference>
<comment type="caution">
    <text evidence="2">The sequence shown here is derived from an EMBL/GenBank/DDBJ whole genome shotgun (WGS) entry which is preliminary data.</text>
</comment>
<evidence type="ECO:0000313" key="2">
    <source>
        <dbReference type="EMBL" id="RDB63026.1"/>
    </source>
</evidence>
<gene>
    <name evidence="2" type="ORF">C1877_12920</name>
</gene>
<keyword evidence="3" id="KW-1185">Reference proteome</keyword>
<name>A0A369LXQ2_9ACTN</name>
<feature type="domain" description="Amidohydrolase 3" evidence="1">
    <location>
        <begin position="4"/>
        <end position="74"/>
    </location>
</feature>
<proteinExistence type="predicted"/>